<sequence length="189" mass="20778">MTARTLTSQKIITAAKELVCSDTALTFANLGRHLGTKSQAIYPYYSDVATVHIAIANDFFQRLVSQLQQDLVGLAGEPAISQFAKTCRQLAAAEFPIVQLILNMPVATKRVGTLRESIDQVYHVLERLLAPFNQDEAHQLVVSRMIRNLIIGEIVHEGTGRFQNPAMSAESSFNQMLALALTSFDTQSG</sequence>
<evidence type="ECO:0000313" key="1">
    <source>
        <dbReference type="EMBL" id="QCZ53257.1"/>
    </source>
</evidence>
<dbReference type="AlphaFoldDB" id="A0A5B7XZB6"/>
<organism evidence="1 2">
    <name type="scientific">Levilactobacillus brevis</name>
    <name type="common">Lactobacillus brevis</name>
    <dbReference type="NCBI Taxonomy" id="1580"/>
    <lineage>
        <taxon>Bacteria</taxon>
        <taxon>Bacillati</taxon>
        <taxon>Bacillota</taxon>
        <taxon>Bacilli</taxon>
        <taxon>Lactobacillales</taxon>
        <taxon>Lactobacillaceae</taxon>
        <taxon>Levilactobacillus</taxon>
    </lineage>
</organism>
<dbReference type="Proteomes" id="UP000307074">
    <property type="component" value="Chromosome"/>
</dbReference>
<protein>
    <submittedName>
        <fullName evidence="1">Putative transcriptional regulator</fullName>
    </submittedName>
</protein>
<dbReference type="RefSeq" id="WP_042750392.1">
    <property type="nucleotide sequence ID" value="NZ_CP031198.1"/>
</dbReference>
<evidence type="ECO:0000313" key="2">
    <source>
        <dbReference type="Proteomes" id="UP000307074"/>
    </source>
</evidence>
<dbReference type="InterPro" id="IPR009057">
    <property type="entry name" value="Homeodomain-like_sf"/>
</dbReference>
<dbReference type="SUPFAM" id="SSF46689">
    <property type="entry name" value="Homeodomain-like"/>
    <property type="match status" value="1"/>
</dbReference>
<gene>
    <name evidence="1" type="ORF">UCCLBBS449_1305</name>
</gene>
<accession>A0A5B7XZB6</accession>
<name>A0A5B7XZB6_LEVBR</name>
<reference evidence="1 2" key="1">
    <citation type="submission" date="2018-07" db="EMBL/GenBank/DDBJ databases">
        <authorList>
            <person name="Feyereisen M."/>
        </authorList>
    </citation>
    <scope>NUCLEOTIDE SEQUENCE [LARGE SCALE GENOMIC DNA]</scope>
    <source>
        <strain evidence="1 2">UCCLBBS449</strain>
    </source>
</reference>
<dbReference type="Gene3D" id="1.10.357.10">
    <property type="entry name" value="Tetracycline Repressor, domain 2"/>
    <property type="match status" value="1"/>
</dbReference>
<proteinExistence type="predicted"/>
<dbReference type="EMBL" id="CP031198">
    <property type="protein sequence ID" value="QCZ53257.1"/>
    <property type="molecule type" value="Genomic_DNA"/>
</dbReference>